<accession>A0A521ETB4</accession>
<dbReference type="Proteomes" id="UP000317484">
    <property type="component" value="Unassembled WGS sequence"/>
</dbReference>
<dbReference type="RefSeq" id="WP_142459376.1">
    <property type="nucleotide sequence ID" value="NZ_FXTJ01000006.1"/>
</dbReference>
<keyword evidence="3" id="KW-1185">Reference proteome</keyword>
<feature type="region of interest" description="Disordered" evidence="1">
    <location>
        <begin position="171"/>
        <end position="197"/>
    </location>
</feature>
<protein>
    <submittedName>
        <fullName evidence="2">Uncharacterized membrane protein</fullName>
    </submittedName>
</protein>
<reference evidence="2 3" key="1">
    <citation type="submission" date="2017-05" db="EMBL/GenBank/DDBJ databases">
        <authorList>
            <person name="Varghese N."/>
            <person name="Submissions S."/>
        </authorList>
    </citation>
    <scope>NUCLEOTIDE SEQUENCE [LARGE SCALE GENOMIC DNA]</scope>
    <source>
        <strain evidence="2 3">DSM 46834</strain>
    </source>
</reference>
<gene>
    <name evidence="2" type="ORF">SAMN06273567_1064</name>
</gene>
<organism evidence="2 3">
    <name type="scientific">Geodermatophilus aquaeductus</name>
    <dbReference type="NCBI Taxonomy" id="1564161"/>
    <lineage>
        <taxon>Bacteria</taxon>
        <taxon>Bacillati</taxon>
        <taxon>Actinomycetota</taxon>
        <taxon>Actinomycetes</taxon>
        <taxon>Geodermatophilales</taxon>
        <taxon>Geodermatophilaceae</taxon>
        <taxon>Geodermatophilus</taxon>
    </lineage>
</organism>
<dbReference type="AlphaFoldDB" id="A0A521ETB4"/>
<proteinExistence type="predicted"/>
<evidence type="ECO:0000256" key="1">
    <source>
        <dbReference type="SAM" id="MobiDB-lite"/>
    </source>
</evidence>
<dbReference type="InterPro" id="IPR009200">
    <property type="entry name" value="DUF1269_membrane"/>
</dbReference>
<evidence type="ECO:0000313" key="3">
    <source>
        <dbReference type="Proteomes" id="UP000317484"/>
    </source>
</evidence>
<dbReference type="EMBL" id="FXTJ01000006">
    <property type="protein sequence ID" value="SMO87142.1"/>
    <property type="molecule type" value="Genomic_DNA"/>
</dbReference>
<dbReference type="Pfam" id="PF06897">
    <property type="entry name" value="DUF1269"/>
    <property type="match status" value="1"/>
</dbReference>
<evidence type="ECO:0000313" key="2">
    <source>
        <dbReference type="EMBL" id="SMO87142.1"/>
    </source>
</evidence>
<name>A0A521ETB4_9ACTN</name>
<sequence>MAQHDVDTLYVIAAAYDDLDAAAADYEAIKQLYREVKSSDDFDAAVIAKDEHGKVRIVRKHEQPTRHGAAVGLGWGLAVGVVATLFPPVGIGIIAAGGAGAAIGGVTGHVTGGMSRGDLKELGDTLDAGQAGLIAVYATNLADQVVASVKAADRRISRATEMGADQLAADLRRAEQEAAVPQPRTAPADAPASTTGG</sequence>